<dbReference type="EMBL" id="FOOH01000010">
    <property type="protein sequence ID" value="SFF82512.1"/>
    <property type="molecule type" value="Genomic_DNA"/>
</dbReference>
<sequence length="133" mass="15245">MNAILSIGLSMLFLFQGFTLNLKDLAQIGDLVEHVNFHANTYGDSFETFLSKHYGELKEKHAKDNQEEEDEHEKLPFSHQTNIQNFIVFVHLPNDNFCSKVILGSTTPSIFFYSESYSSIRESKIFQPPRLAA</sequence>
<dbReference type="AlphaFoldDB" id="A0A1I2LSZ3"/>
<dbReference type="RefSeq" id="WP_093304427.1">
    <property type="nucleotide sequence ID" value="NZ_FOOH01000010.1"/>
</dbReference>
<gene>
    <name evidence="1" type="ORF">SAMN04488033_11071</name>
</gene>
<evidence type="ECO:0000313" key="1">
    <source>
        <dbReference type="EMBL" id="SFF82512.1"/>
    </source>
</evidence>
<proteinExistence type="predicted"/>
<organism evidence="1 2">
    <name type="scientific">Salegentibacter agarivorans</name>
    <dbReference type="NCBI Taxonomy" id="345907"/>
    <lineage>
        <taxon>Bacteria</taxon>
        <taxon>Pseudomonadati</taxon>
        <taxon>Bacteroidota</taxon>
        <taxon>Flavobacteriia</taxon>
        <taxon>Flavobacteriales</taxon>
        <taxon>Flavobacteriaceae</taxon>
        <taxon>Salegentibacter</taxon>
    </lineage>
</organism>
<dbReference type="Proteomes" id="UP000199116">
    <property type="component" value="Unassembled WGS sequence"/>
</dbReference>
<reference evidence="2" key="1">
    <citation type="submission" date="2016-10" db="EMBL/GenBank/DDBJ databases">
        <authorList>
            <person name="Varghese N."/>
            <person name="Submissions S."/>
        </authorList>
    </citation>
    <scope>NUCLEOTIDE SEQUENCE [LARGE SCALE GENOMIC DNA]</scope>
    <source>
        <strain evidence="2">DSM 23515</strain>
    </source>
</reference>
<name>A0A1I2LSZ3_9FLAO</name>
<protein>
    <submittedName>
        <fullName evidence="1">Uncharacterized protein</fullName>
    </submittedName>
</protein>
<keyword evidence="2" id="KW-1185">Reference proteome</keyword>
<accession>A0A1I2LSZ3</accession>
<evidence type="ECO:0000313" key="2">
    <source>
        <dbReference type="Proteomes" id="UP000199116"/>
    </source>
</evidence>